<keyword evidence="1" id="KW-0732">Signal</keyword>
<evidence type="ECO:0000259" key="2">
    <source>
        <dbReference type="Pfam" id="PF13930"/>
    </source>
</evidence>
<dbReference type="InterPro" id="IPR044929">
    <property type="entry name" value="DNA/RNA_non-sp_Endonuclease_sf"/>
</dbReference>
<feature type="signal peptide" evidence="1">
    <location>
        <begin position="1"/>
        <end position="22"/>
    </location>
</feature>
<dbReference type="Proteomes" id="UP000186758">
    <property type="component" value="Unassembled WGS sequence"/>
</dbReference>
<feature type="chain" id="PRO_5012909611" description="Type VII secretion system protein EssD-like domain-containing protein" evidence="1">
    <location>
        <begin position="23"/>
        <end position="287"/>
    </location>
</feature>
<dbReference type="Gene3D" id="3.40.570.10">
    <property type="entry name" value="Extracellular Endonuclease, subunit A"/>
    <property type="match status" value="1"/>
</dbReference>
<dbReference type="InterPro" id="IPR035451">
    <property type="entry name" value="Ada-like_dom_sf"/>
</dbReference>
<dbReference type="AlphaFoldDB" id="A0A1Q9YIG4"/>
<dbReference type="Gene3D" id="3.40.10.10">
    <property type="entry name" value="DNA Methylphosphotriester Repair Domain"/>
    <property type="match status" value="1"/>
</dbReference>
<evidence type="ECO:0000313" key="3">
    <source>
        <dbReference type="EMBL" id="OLU44079.1"/>
    </source>
</evidence>
<protein>
    <recommendedName>
        <fullName evidence="2">Type VII secretion system protein EssD-like domain-containing protein</fullName>
    </recommendedName>
</protein>
<sequence>MKRMLKGFFLCLMVLLAGCQNAAPQPGTDPGAQDIPAYFGSPYVEVNEGIPAFSDVDLSTTAYKEFEGLDKFGRPVQAFAVLGPELLPDDDRQDISMIYPPGWDQKSYDFIEGGKLYNRCHLLAWSLTGENANPQNLITGTRYMNTEGMLPFEMEVLDYIRQTGNHVLYRVTPEYTGDNLLADGVQMEAWSVEDDGRGIKFNVYCYNVQPGVVIDYADGASHAADQTEEEEQYYSEVLDFILNTRSMKFHTMDCPRAADISAQNRDYFRGTRQELLDMGYTPAQECN</sequence>
<gene>
    <name evidence="3" type="ORF">BO223_09850</name>
</gene>
<dbReference type="EMBL" id="MPJZ01000088">
    <property type="protein sequence ID" value="OLU44079.1"/>
    <property type="molecule type" value="Genomic_DNA"/>
</dbReference>
<comment type="caution">
    <text evidence="3">The sequence shown here is derived from an EMBL/GenBank/DDBJ whole genome shotgun (WGS) entry which is preliminary data.</text>
</comment>
<accession>A0A1Q9YIG4</accession>
<dbReference type="RefSeq" id="WP_075885881.1">
    <property type="nucleotide sequence ID" value="NZ_CAORWK010000007.1"/>
</dbReference>
<name>A0A1Q9YIG4_9FIRM</name>
<dbReference type="InterPro" id="IPR044927">
    <property type="entry name" value="Endonuclea_NS_2"/>
</dbReference>
<feature type="domain" description="Type VII secretion system protein EssD-like" evidence="2">
    <location>
        <begin position="68"/>
        <end position="189"/>
    </location>
</feature>
<dbReference type="PROSITE" id="PS51257">
    <property type="entry name" value="PROKAR_LIPOPROTEIN"/>
    <property type="match status" value="1"/>
</dbReference>
<organism evidence="3 4">
    <name type="scientific">Faecalibaculum rodentium</name>
    <dbReference type="NCBI Taxonomy" id="1702221"/>
    <lineage>
        <taxon>Bacteria</taxon>
        <taxon>Bacillati</taxon>
        <taxon>Bacillota</taxon>
        <taxon>Erysipelotrichia</taxon>
        <taxon>Erysipelotrichales</taxon>
        <taxon>Erysipelotrichaceae</taxon>
        <taxon>Faecalibaculum</taxon>
    </lineage>
</organism>
<reference evidence="3 4" key="1">
    <citation type="submission" date="2016-11" db="EMBL/GenBank/DDBJ databases">
        <title>Description of two novel members of the family Erysipelotrichaceae: Ileibacterium lipovorans gen. nov., sp. nov. and Dubosiella newyorkensis, gen. nov., sp. nov.</title>
        <authorList>
            <person name="Cox L.M."/>
            <person name="Sohn J."/>
            <person name="Tyrrell K.L."/>
            <person name="Citron D.M."/>
            <person name="Lawson P.A."/>
            <person name="Patel N.B."/>
            <person name="Iizumi T."/>
            <person name="Perez-Perez G.I."/>
            <person name="Goldstein E.J."/>
            <person name="Blaser M.J."/>
        </authorList>
    </citation>
    <scope>NUCLEOTIDE SEQUENCE [LARGE SCALE GENOMIC DNA]</scope>
    <source>
        <strain evidence="3 4">NYU-BL-K8</strain>
    </source>
</reference>
<dbReference type="Pfam" id="PF13930">
    <property type="entry name" value="Endonuclea_NS_2"/>
    <property type="match status" value="1"/>
</dbReference>
<evidence type="ECO:0000313" key="4">
    <source>
        <dbReference type="Proteomes" id="UP000186758"/>
    </source>
</evidence>
<proteinExistence type="predicted"/>
<evidence type="ECO:0000256" key="1">
    <source>
        <dbReference type="SAM" id="SignalP"/>
    </source>
</evidence>